<organism evidence="1 2">
    <name type="scientific">Laetiporus sulphureus 93-53</name>
    <dbReference type="NCBI Taxonomy" id="1314785"/>
    <lineage>
        <taxon>Eukaryota</taxon>
        <taxon>Fungi</taxon>
        <taxon>Dikarya</taxon>
        <taxon>Basidiomycota</taxon>
        <taxon>Agaricomycotina</taxon>
        <taxon>Agaricomycetes</taxon>
        <taxon>Polyporales</taxon>
        <taxon>Laetiporus</taxon>
    </lineage>
</organism>
<reference evidence="1 2" key="1">
    <citation type="journal article" date="2016" name="Mol. Biol. Evol.">
        <title>Comparative Genomics of Early-Diverging Mushroom-Forming Fungi Provides Insights into the Origins of Lignocellulose Decay Capabilities.</title>
        <authorList>
            <person name="Nagy L.G."/>
            <person name="Riley R."/>
            <person name="Tritt A."/>
            <person name="Adam C."/>
            <person name="Daum C."/>
            <person name="Floudas D."/>
            <person name="Sun H."/>
            <person name="Yadav J.S."/>
            <person name="Pangilinan J."/>
            <person name="Larsson K.H."/>
            <person name="Matsuura K."/>
            <person name="Barry K."/>
            <person name="Labutti K."/>
            <person name="Kuo R."/>
            <person name="Ohm R.A."/>
            <person name="Bhattacharya S.S."/>
            <person name="Shirouzu T."/>
            <person name="Yoshinaga Y."/>
            <person name="Martin F.M."/>
            <person name="Grigoriev I.V."/>
            <person name="Hibbett D.S."/>
        </authorList>
    </citation>
    <scope>NUCLEOTIDE SEQUENCE [LARGE SCALE GENOMIC DNA]</scope>
    <source>
        <strain evidence="1 2">93-53</strain>
    </source>
</reference>
<dbReference type="OrthoDB" id="3193283at2759"/>
<dbReference type="AlphaFoldDB" id="A0A165CJT6"/>
<dbReference type="Proteomes" id="UP000076871">
    <property type="component" value="Unassembled WGS sequence"/>
</dbReference>
<proteinExistence type="predicted"/>
<gene>
    <name evidence="1" type="ORF">LAESUDRAFT_762370</name>
</gene>
<dbReference type="RefSeq" id="XP_040760682.1">
    <property type="nucleotide sequence ID" value="XM_040913089.1"/>
</dbReference>
<evidence type="ECO:0000313" key="1">
    <source>
        <dbReference type="EMBL" id="KZT02942.1"/>
    </source>
</evidence>
<sequence length="295" mass="32968">MPQLWSSVPGASHPLAISTRLARSRDITLDPCIQLPPDQAIWHALHTDMYRIRSLYGHTTHIEDDNSVLGCLQFSAEQLEVLELKLSRVNPSVPTKVTQPVFFQDHAPLLRILILQSVPWLHESLLNTHAQGRRCRPSVLDFPRLRRLAVADVPAAFGSNFISARLPTSMELYLFDIERGPISDLAFLRSESMSTLPLLAGLTRLSLAIAGTDGTIAFFVTAAGSSSAFHVDWEVEPSLTVAQRRNGWVEFLLSLLPATCITELWIDRWQFRDDDLEPLFRGLPSLNSVVINDAL</sequence>
<name>A0A165CJT6_9APHY</name>
<dbReference type="GeneID" id="63830117"/>
<protein>
    <submittedName>
        <fullName evidence="1">Uncharacterized protein</fullName>
    </submittedName>
</protein>
<accession>A0A165CJT6</accession>
<dbReference type="InParanoid" id="A0A165CJT6"/>
<evidence type="ECO:0000313" key="2">
    <source>
        <dbReference type="Proteomes" id="UP000076871"/>
    </source>
</evidence>
<keyword evidence="2" id="KW-1185">Reference proteome</keyword>
<dbReference type="EMBL" id="KV427648">
    <property type="protein sequence ID" value="KZT02942.1"/>
    <property type="molecule type" value="Genomic_DNA"/>
</dbReference>